<dbReference type="Proteomes" id="UP001576726">
    <property type="component" value="Unassembled WGS sequence"/>
</dbReference>
<dbReference type="RefSeq" id="WP_374918106.1">
    <property type="nucleotide sequence ID" value="NZ_JBHFGJ010000001.1"/>
</dbReference>
<dbReference type="EMBL" id="JBHFGJ010000001">
    <property type="protein sequence ID" value="MFB2651157.1"/>
    <property type="molecule type" value="Genomic_DNA"/>
</dbReference>
<evidence type="ECO:0000313" key="1">
    <source>
        <dbReference type="EMBL" id="MFB2651157.1"/>
    </source>
</evidence>
<sequence length="40" mass="4293">MLNRRTMAISETTVHLKAASGCHAIVAFKVLADALKAQPK</sequence>
<comment type="caution">
    <text evidence="1">The sequence shown here is derived from an EMBL/GenBank/DDBJ whole genome shotgun (WGS) entry which is preliminary data.</text>
</comment>
<proteinExistence type="predicted"/>
<organism evidence="1 2">
    <name type="scientific">Shewanella seohaensis</name>
    <dbReference type="NCBI Taxonomy" id="755175"/>
    <lineage>
        <taxon>Bacteria</taxon>
        <taxon>Pseudomonadati</taxon>
        <taxon>Pseudomonadota</taxon>
        <taxon>Gammaproteobacteria</taxon>
        <taxon>Alteromonadales</taxon>
        <taxon>Shewanellaceae</taxon>
        <taxon>Shewanella</taxon>
    </lineage>
</organism>
<reference evidence="1 2" key="1">
    <citation type="submission" date="2024-09" db="EMBL/GenBank/DDBJ databases">
        <authorList>
            <person name="Zhang Y."/>
        </authorList>
    </citation>
    <scope>NUCLEOTIDE SEQUENCE [LARGE SCALE GENOMIC DNA]</scope>
    <source>
        <strain evidence="1 2">SH314</strain>
    </source>
</reference>
<accession>A0ABV4VQ68</accession>
<keyword evidence="2" id="KW-1185">Reference proteome</keyword>
<evidence type="ECO:0008006" key="3">
    <source>
        <dbReference type="Google" id="ProtNLM"/>
    </source>
</evidence>
<evidence type="ECO:0000313" key="2">
    <source>
        <dbReference type="Proteomes" id="UP001576726"/>
    </source>
</evidence>
<name>A0ABV4VQ68_9GAMM</name>
<gene>
    <name evidence="1" type="ORF">ACE02L_00190</name>
</gene>
<protein>
    <recommendedName>
        <fullName evidence="3">Transposase</fullName>
    </recommendedName>
</protein>